<evidence type="ECO:0000256" key="1">
    <source>
        <dbReference type="ARBA" id="ARBA00001968"/>
    </source>
</evidence>
<dbReference type="SUPFAM" id="SSF52972">
    <property type="entry name" value="ITPase-like"/>
    <property type="match status" value="1"/>
</dbReference>
<evidence type="ECO:0000313" key="3">
    <source>
        <dbReference type="EMBL" id="KAG0143855.1"/>
    </source>
</evidence>
<dbReference type="Gene3D" id="3.90.950.10">
    <property type="match status" value="1"/>
</dbReference>
<dbReference type="PANTHER" id="PTHR43213">
    <property type="entry name" value="BIFUNCTIONAL DTTP/UTP PYROPHOSPHATASE/METHYLTRANSFERASE PROTEIN-RELATED"/>
    <property type="match status" value="1"/>
</dbReference>
<accession>A0A9P6NHQ8</accession>
<sequence>MGTTNSNDRSMTSTNILPSALKLPIFEKLSGKRIILASSSPRRLQILQSIGINPEVIPSQFKEDLDQNSFEDLDDVRLKGIRYAAATATEKAIEVYRRLVVEQPENAPDLVIGADTIVQTYSNKLGLPSKILEKPENKSNHLSMLEDLVSFNDDNDHKIEVITGIVLIYPCLESPGYRIKEFAEVTRIWFGDLEMEDLIAYVENGEGFDRAGGFAAQGIGCQFIRRIDGDWNNVVGFPAYAFLKFSKNLLKDDSDFLAD</sequence>
<keyword evidence="2" id="KW-0378">Hydrolase</keyword>
<dbReference type="InterPro" id="IPR003697">
    <property type="entry name" value="Maf-like"/>
</dbReference>
<evidence type="ECO:0008006" key="5">
    <source>
        <dbReference type="Google" id="ProtNLM"/>
    </source>
</evidence>
<comment type="cofactor">
    <cofactor evidence="1">
        <name>a divalent metal cation</name>
        <dbReference type="ChEBI" id="CHEBI:60240"/>
    </cofactor>
</comment>
<organism evidence="3 4">
    <name type="scientific">Cronartium quercuum f. sp. fusiforme G11</name>
    <dbReference type="NCBI Taxonomy" id="708437"/>
    <lineage>
        <taxon>Eukaryota</taxon>
        <taxon>Fungi</taxon>
        <taxon>Dikarya</taxon>
        <taxon>Basidiomycota</taxon>
        <taxon>Pucciniomycotina</taxon>
        <taxon>Pucciniomycetes</taxon>
        <taxon>Pucciniales</taxon>
        <taxon>Coleosporiaceae</taxon>
        <taxon>Cronartium</taxon>
    </lineage>
</organism>
<keyword evidence="4" id="KW-1185">Reference proteome</keyword>
<dbReference type="InterPro" id="IPR029001">
    <property type="entry name" value="ITPase-like_fam"/>
</dbReference>
<proteinExistence type="inferred from homology"/>
<dbReference type="PANTHER" id="PTHR43213:SF5">
    <property type="entry name" value="BIFUNCTIONAL DTTP_UTP PYROPHOSPHATASE_METHYLTRANSFERASE PROTEIN-RELATED"/>
    <property type="match status" value="1"/>
</dbReference>
<gene>
    <name evidence="3" type="ORF">CROQUDRAFT_80670</name>
</gene>
<dbReference type="EMBL" id="MU167309">
    <property type="protein sequence ID" value="KAG0143855.1"/>
    <property type="molecule type" value="Genomic_DNA"/>
</dbReference>
<dbReference type="CDD" id="cd00555">
    <property type="entry name" value="Maf"/>
    <property type="match status" value="1"/>
</dbReference>
<evidence type="ECO:0000313" key="4">
    <source>
        <dbReference type="Proteomes" id="UP000886653"/>
    </source>
</evidence>
<dbReference type="HAMAP" id="MF_00528">
    <property type="entry name" value="Maf"/>
    <property type="match status" value="1"/>
</dbReference>
<protein>
    <recommendedName>
        <fullName evidence="5">Maf-like protein</fullName>
    </recommendedName>
</protein>
<dbReference type="GO" id="GO:0047429">
    <property type="term" value="F:nucleoside triphosphate diphosphatase activity"/>
    <property type="evidence" value="ECO:0007669"/>
    <property type="project" value="InterPro"/>
</dbReference>
<name>A0A9P6NHQ8_9BASI</name>
<dbReference type="AlphaFoldDB" id="A0A9P6NHQ8"/>
<reference evidence="3" key="1">
    <citation type="submission" date="2013-11" db="EMBL/GenBank/DDBJ databases">
        <title>Genome sequence of the fusiform rust pathogen reveals effectors for host alternation and coevolution with pine.</title>
        <authorList>
            <consortium name="DOE Joint Genome Institute"/>
            <person name="Smith K."/>
            <person name="Pendleton A."/>
            <person name="Kubisiak T."/>
            <person name="Anderson C."/>
            <person name="Salamov A."/>
            <person name="Aerts A."/>
            <person name="Riley R."/>
            <person name="Clum A."/>
            <person name="Lindquist E."/>
            <person name="Ence D."/>
            <person name="Campbell M."/>
            <person name="Kronenberg Z."/>
            <person name="Feau N."/>
            <person name="Dhillon B."/>
            <person name="Hamelin R."/>
            <person name="Burleigh J."/>
            <person name="Smith J."/>
            <person name="Yandell M."/>
            <person name="Nelson C."/>
            <person name="Grigoriev I."/>
            <person name="Davis J."/>
        </authorList>
    </citation>
    <scope>NUCLEOTIDE SEQUENCE</scope>
    <source>
        <strain evidence="3">G11</strain>
    </source>
</reference>
<dbReference type="Proteomes" id="UP000886653">
    <property type="component" value="Unassembled WGS sequence"/>
</dbReference>
<dbReference type="OrthoDB" id="10267058at2759"/>
<dbReference type="Pfam" id="PF02545">
    <property type="entry name" value="Maf"/>
    <property type="match status" value="1"/>
</dbReference>
<evidence type="ECO:0000256" key="2">
    <source>
        <dbReference type="ARBA" id="ARBA00022801"/>
    </source>
</evidence>
<comment type="caution">
    <text evidence="3">The sequence shown here is derived from an EMBL/GenBank/DDBJ whole genome shotgun (WGS) entry which is preliminary data.</text>
</comment>